<dbReference type="EMBL" id="JADEYC010000045">
    <property type="protein sequence ID" value="MBE9376560.1"/>
    <property type="molecule type" value="Genomic_DNA"/>
</dbReference>
<keyword evidence="2" id="KW-1185">Reference proteome</keyword>
<dbReference type="AlphaFoldDB" id="A0A929BD47"/>
<accession>A0A929BD47</accession>
<sequence>MRLVDFQFPQRGAAMTDVARFLATSLTTATRRAAEYDLLCRYRGRRAALGVPEPDPDTELTLEAVHDWNAHPTAEVTRCCSLTPTEHVLSAVFAPRPPARRGAILVR</sequence>
<dbReference type="RefSeq" id="WP_193930389.1">
    <property type="nucleotide sequence ID" value="NZ_JADEYC010000045.1"/>
</dbReference>
<protein>
    <submittedName>
        <fullName evidence="1">DUF1679 domain-containing protein</fullName>
    </submittedName>
</protein>
<reference evidence="1" key="1">
    <citation type="submission" date="2020-10" db="EMBL/GenBank/DDBJ databases">
        <title>Diversity and distribution of actinomycetes associated with coral in the coast of Hainan.</title>
        <authorList>
            <person name="Li F."/>
        </authorList>
    </citation>
    <scope>NUCLEOTIDE SEQUENCE</scope>
    <source>
        <strain evidence="1">HNM0983</strain>
    </source>
</reference>
<name>A0A929BD47_9PSEU</name>
<proteinExistence type="predicted"/>
<dbReference type="Proteomes" id="UP000598360">
    <property type="component" value="Unassembled WGS sequence"/>
</dbReference>
<evidence type="ECO:0000313" key="1">
    <source>
        <dbReference type="EMBL" id="MBE9376560.1"/>
    </source>
</evidence>
<organism evidence="1 2">
    <name type="scientific">Saccharopolyspora montiporae</name>
    <dbReference type="NCBI Taxonomy" id="2781240"/>
    <lineage>
        <taxon>Bacteria</taxon>
        <taxon>Bacillati</taxon>
        <taxon>Actinomycetota</taxon>
        <taxon>Actinomycetes</taxon>
        <taxon>Pseudonocardiales</taxon>
        <taxon>Pseudonocardiaceae</taxon>
        <taxon>Saccharopolyspora</taxon>
    </lineage>
</organism>
<comment type="caution">
    <text evidence="1">The sequence shown here is derived from an EMBL/GenBank/DDBJ whole genome shotgun (WGS) entry which is preliminary data.</text>
</comment>
<evidence type="ECO:0000313" key="2">
    <source>
        <dbReference type="Proteomes" id="UP000598360"/>
    </source>
</evidence>
<gene>
    <name evidence="1" type="ORF">IQ251_19085</name>
</gene>